<feature type="transmembrane region" description="Helical" evidence="5">
    <location>
        <begin position="195"/>
        <end position="216"/>
    </location>
</feature>
<dbReference type="Pfam" id="PF01699">
    <property type="entry name" value="Na_Ca_ex"/>
    <property type="match status" value="2"/>
</dbReference>
<evidence type="ECO:0000256" key="2">
    <source>
        <dbReference type="ARBA" id="ARBA00022692"/>
    </source>
</evidence>
<dbReference type="PANTHER" id="PTHR10846:SF8">
    <property type="entry name" value="INNER MEMBRANE PROTEIN YRBG"/>
    <property type="match status" value="1"/>
</dbReference>
<evidence type="ECO:0000313" key="7">
    <source>
        <dbReference type="EMBL" id="QLJ52732.1"/>
    </source>
</evidence>
<dbReference type="GO" id="GO:0008273">
    <property type="term" value="F:calcium, potassium:sodium antiporter activity"/>
    <property type="evidence" value="ECO:0007669"/>
    <property type="project" value="TreeGrafter"/>
</dbReference>
<reference evidence="8" key="1">
    <citation type="submission" date="2020-07" db="EMBL/GenBank/DDBJ databases">
        <title>Metabolic diversity and evolutionary history of the archaeal phylum ###Micrarchaeota### uncovered from a freshwater lake metagenome.</title>
        <authorList>
            <person name="Kadnikov V.V."/>
            <person name="Savvichev A.S."/>
            <person name="Mardanov A.V."/>
            <person name="Beletsky A.V."/>
            <person name="Chupakov A.V."/>
            <person name="Kokryatskaya N.M."/>
            <person name="Pimenov N.V."/>
            <person name="Ravin N.V."/>
        </authorList>
    </citation>
    <scope>NUCLEOTIDE SEQUENCE [LARGE SCALE GENOMIC DNA]</scope>
</reference>
<dbReference type="Gene3D" id="1.20.1420.30">
    <property type="entry name" value="NCX, central ion-binding region"/>
    <property type="match status" value="1"/>
</dbReference>
<dbReference type="GO" id="GO:0005886">
    <property type="term" value="C:plasma membrane"/>
    <property type="evidence" value="ECO:0007669"/>
    <property type="project" value="TreeGrafter"/>
</dbReference>
<name>A0A7D5XHE6_FERL1</name>
<organism evidence="7 8">
    <name type="scientific">Fermentimicrarchaeum limneticum</name>
    <dbReference type="NCBI Taxonomy" id="2795018"/>
    <lineage>
        <taxon>Archaea</taxon>
        <taxon>Candidatus Micrarchaeota</taxon>
        <taxon>Candidatus Fermentimicrarchaeales</taxon>
        <taxon>Candidatus Fermentimicrarchaeaceae</taxon>
        <taxon>Candidatus Fermentimicrarchaeum</taxon>
    </lineage>
</organism>
<protein>
    <submittedName>
        <fullName evidence="7">Inner membrane protein YrbG, predicted calcium/sodium:proton antiporter</fullName>
    </submittedName>
</protein>
<dbReference type="InterPro" id="IPR044880">
    <property type="entry name" value="NCX_ion-bd_dom_sf"/>
</dbReference>
<dbReference type="EMBL" id="CP058998">
    <property type="protein sequence ID" value="QLJ52732.1"/>
    <property type="molecule type" value="Genomic_DNA"/>
</dbReference>
<dbReference type="NCBIfam" id="TIGR00367">
    <property type="entry name" value="calcium/sodium antiporter"/>
    <property type="match status" value="1"/>
</dbReference>
<dbReference type="AlphaFoldDB" id="A0A7D5XHE6"/>
<dbReference type="Proteomes" id="UP000510821">
    <property type="component" value="Chromosome"/>
</dbReference>
<feature type="domain" description="Sodium/calcium exchanger membrane region" evidence="6">
    <location>
        <begin position="164"/>
        <end position="303"/>
    </location>
</feature>
<accession>A0A7D5XHE6</accession>
<keyword evidence="4 5" id="KW-0472">Membrane</keyword>
<dbReference type="GO" id="GO:0005262">
    <property type="term" value="F:calcium channel activity"/>
    <property type="evidence" value="ECO:0007669"/>
    <property type="project" value="TreeGrafter"/>
</dbReference>
<evidence type="ECO:0000256" key="5">
    <source>
        <dbReference type="SAM" id="Phobius"/>
    </source>
</evidence>
<sequence>MITDSIILFASVLVLAKCAHLVVDNVLKLAKFFGIGEMTIGFVLLSVSTSLPELAVALVSASGGQSSISIGNVIGSNIANILIVIGACAMIRTIRIKKDEMLELIRLLFITSMIPLILLLRTEFGWVEGLILLSVFAGYTYYLFKKDVNLGISEEVSKKNALQAFLYFVAGIVGVLVSARFTVDSAVRIADVFSLSKSFIGATIIALGTSLPELAIDTAAVRKGNIKLALGDAIGSCMTNLTLVLGVTGLLSQTTFNITVVSSLVIFLIITNILFWYFIETRKKLNQKEGMVFLMVYLIFLLVEFGLQIQMK</sequence>
<feature type="transmembrane region" description="Helical" evidence="5">
    <location>
        <begin position="291"/>
        <end position="309"/>
    </location>
</feature>
<keyword evidence="2 5" id="KW-0812">Transmembrane</keyword>
<dbReference type="GO" id="GO:0006874">
    <property type="term" value="P:intracellular calcium ion homeostasis"/>
    <property type="evidence" value="ECO:0007669"/>
    <property type="project" value="TreeGrafter"/>
</dbReference>
<dbReference type="InterPro" id="IPR004481">
    <property type="entry name" value="K/Na/Ca-exchanger"/>
</dbReference>
<feature type="transmembrane region" description="Helical" evidence="5">
    <location>
        <begin position="104"/>
        <end position="120"/>
    </location>
</feature>
<evidence type="ECO:0000256" key="3">
    <source>
        <dbReference type="ARBA" id="ARBA00022989"/>
    </source>
</evidence>
<feature type="transmembrane region" description="Helical" evidence="5">
    <location>
        <begin position="39"/>
        <end position="61"/>
    </location>
</feature>
<evidence type="ECO:0000259" key="6">
    <source>
        <dbReference type="Pfam" id="PF01699"/>
    </source>
</evidence>
<gene>
    <name evidence="7" type="ORF">Sv326_0557</name>
</gene>
<proteinExistence type="predicted"/>
<dbReference type="PANTHER" id="PTHR10846">
    <property type="entry name" value="SODIUM/POTASSIUM/CALCIUM EXCHANGER"/>
    <property type="match status" value="1"/>
</dbReference>
<feature type="domain" description="Sodium/calcium exchanger membrane region" evidence="6">
    <location>
        <begin position="6"/>
        <end position="144"/>
    </location>
</feature>
<feature type="transmembrane region" description="Helical" evidence="5">
    <location>
        <begin position="126"/>
        <end position="144"/>
    </location>
</feature>
<feature type="transmembrane region" description="Helical" evidence="5">
    <location>
        <begin position="228"/>
        <end position="252"/>
    </location>
</feature>
<evidence type="ECO:0000256" key="4">
    <source>
        <dbReference type="ARBA" id="ARBA00023136"/>
    </source>
</evidence>
<evidence type="ECO:0000313" key="8">
    <source>
        <dbReference type="Proteomes" id="UP000510821"/>
    </source>
</evidence>
<comment type="subcellular location">
    <subcellularLocation>
        <location evidence="1">Membrane</location>
        <topology evidence="1">Multi-pass membrane protein</topology>
    </subcellularLocation>
</comment>
<feature type="transmembrane region" description="Helical" evidence="5">
    <location>
        <begin position="73"/>
        <end position="92"/>
    </location>
</feature>
<feature type="transmembrane region" description="Helical" evidence="5">
    <location>
        <begin position="164"/>
        <end position="183"/>
    </location>
</feature>
<dbReference type="KEGG" id="flt:Sv326_0557"/>
<feature type="transmembrane region" description="Helical" evidence="5">
    <location>
        <begin position="6"/>
        <end position="27"/>
    </location>
</feature>
<evidence type="ECO:0000256" key="1">
    <source>
        <dbReference type="ARBA" id="ARBA00004141"/>
    </source>
</evidence>
<feature type="transmembrane region" description="Helical" evidence="5">
    <location>
        <begin position="258"/>
        <end position="279"/>
    </location>
</feature>
<dbReference type="InterPro" id="IPR004837">
    <property type="entry name" value="NaCa_Exmemb"/>
</dbReference>
<keyword evidence="3 5" id="KW-1133">Transmembrane helix</keyword>